<keyword evidence="2" id="KW-1133">Transmembrane helix</keyword>
<dbReference type="GO" id="GO:0005886">
    <property type="term" value="C:plasma membrane"/>
    <property type="evidence" value="ECO:0007669"/>
    <property type="project" value="TreeGrafter"/>
</dbReference>
<proteinExistence type="predicted"/>
<protein>
    <recommendedName>
        <fullName evidence="3">EGF-like domain-containing protein</fullName>
    </recommendedName>
</protein>
<accession>A0A820K0I6</accession>
<organism evidence="4 5">
    <name type="scientific">Adineta steineri</name>
    <dbReference type="NCBI Taxonomy" id="433720"/>
    <lineage>
        <taxon>Eukaryota</taxon>
        <taxon>Metazoa</taxon>
        <taxon>Spiralia</taxon>
        <taxon>Gnathifera</taxon>
        <taxon>Rotifera</taxon>
        <taxon>Eurotatoria</taxon>
        <taxon>Bdelloidea</taxon>
        <taxon>Adinetida</taxon>
        <taxon>Adinetidae</taxon>
        <taxon>Adineta</taxon>
    </lineage>
</organism>
<feature type="non-terminal residue" evidence="4">
    <location>
        <position position="1"/>
    </location>
</feature>
<comment type="caution">
    <text evidence="4">The sequence shown here is derived from an EMBL/GenBank/DDBJ whole genome shotgun (WGS) entry which is preliminary data.</text>
</comment>
<dbReference type="GO" id="GO:0007219">
    <property type="term" value="P:Notch signaling pathway"/>
    <property type="evidence" value="ECO:0007669"/>
    <property type="project" value="TreeGrafter"/>
</dbReference>
<dbReference type="PANTHER" id="PTHR24044">
    <property type="entry name" value="NOTCH LIGAND FAMILY MEMBER"/>
    <property type="match status" value="1"/>
</dbReference>
<dbReference type="Proteomes" id="UP000663868">
    <property type="component" value="Unassembled WGS sequence"/>
</dbReference>
<feature type="domain" description="EGF-like" evidence="3">
    <location>
        <begin position="18"/>
        <end position="56"/>
    </location>
</feature>
<name>A0A820K0I6_9BILA</name>
<evidence type="ECO:0000259" key="3">
    <source>
        <dbReference type="PROSITE" id="PS50026"/>
    </source>
</evidence>
<keyword evidence="2" id="KW-0812">Transmembrane</keyword>
<dbReference type="EMBL" id="CAJOBB010016957">
    <property type="protein sequence ID" value="CAF4334102.1"/>
    <property type="molecule type" value="Genomic_DNA"/>
</dbReference>
<evidence type="ECO:0000256" key="2">
    <source>
        <dbReference type="SAM" id="Phobius"/>
    </source>
</evidence>
<dbReference type="SUPFAM" id="SSF57196">
    <property type="entry name" value="EGF/Laminin"/>
    <property type="match status" value="2"/>
</dbReference>
<reference evidence="4" key="1">
    <citation type="submission" date="2021-02" db="EMBL/GenBank/DDBJ databases">
        <authorList>
            <person name="Nowell W R."/>
        </authorList>
    </citation>
    <scope>NUCLEOTIDE SEQUENCE</scope>
</reference>
<dbReference type="PROSITE" id="PS50026">
    <property type="entry name" value="EGF_3"/>
    <property type="match status" value="2"/>
</dbReference>
<evidence type="ECO:0000313" key="4">
    <source>
        <dbReference type="EMBL" id="CAF4334102.1"/>
    </source>
</evidence>
<sequence length="131" mass="14479">FICDCEDSGWTGDLCDSSEYPCPAERCYNNGQCKLNGRNNFTCNCLKTGFQGMFCEQGCLDTDKPCQNEGSCINNACICNPLTQGDFCEIIIDKDSVESQIKNDKNSLTIWLIISILSTVSIIFIIGLIYG</sequence>
<keyword evidence="2" id="KW-0472">Membrane</keyword>
<dbReference type="InterPro" id="IPR050906">
    <property type="entry name" value="Notch_signaling"/>
</dbReference>
<dbReference type="InterPro" id="IPR000742">
    <property type="entry name" value="EGF"/>
</dbReference>
<dbReference type="AlphaFoldDB" id="A0A820K0I6"/>
<dbReference type="SMART" id="SM00181">
    <property type="entry name" value="EGF"/>
    <property type="match status" value="2"/>
</dbReference>
<evidence type="ECO:0000256" key="1">
    <source>
        <dbReference type="PROSITE-ProRule" id="PRU00076"/>
    </source>
</evidence>
<keyword evidence="1" id="KW-0245">EGF-like domain</keyword>
<feature type="domain" description="EGF-like" evidence="3">
    <location>
        <begin position="1"/>
        <end position="16"/>
    </location>
</feature>
<evidence type="ECO:0000313" key="5">
    <source>
        <dbReference type="Proteomes" id="UP000663868"/>
    </source>
</evidence>
<dbReference type="GO" id="GO:0045746">
    <property type="term" value="P:negative regulation of Notch signaling pathway"/>
    <property type="evidence" value="ECO:0007669"/>
    <property type="project" value="TreeGrafter"/>
</dbReference>
<dbReference type="GO" id="GO:0005112">
    <property type="term" value="F:Notch binding"/>
    <property type="evidence" value="ECO:0007669"/>
    <property type="project" value="TreeGrafter"/>
</dbReference>
<comment type="caution">
    <text evidence="1">Lacks conserved residue(s) required for the propagation of feature annotation.</text>
</comment>
<dbReference type="PANTHER" id="PTHR24044:SF504">
    <property type="entry name" value="EGF-LIKE DOMAIN-CONTAINING PROTEIN"/>
    <property type="match status" value="1"/>
</dbReference>
<gene>
    <name evidence="4" type="ORF">KXQ929_LOCUS47339</name>
</gene>
<dbReference type="Gene3D" id="2.10.25.10">
    <property type="entry name" value="Laminin"/>
    <property type="match status" value="2"/>
</dbReference>
<feature type="non-terminal residue" evidence="4">
    <location>
        <position position="131"/>
    </location>
</feature>
<feature type="transmembrane region" description="Helical" evidence="2">
    <location>
        <begin position="108"/>
        <end position="130"/>
    </location>
</feature>